<evidence type="ECO:0000256" key="1">
    <source>
        <dbReference type="SAM" id="MobiDB-lite"/>
    </source>
</evidence>
<evidence type="ECO:0000313" key="2">
    <source>
        <dbReference type="EMBL" id="KAK8785714.1"/>
    </source>
</evidence>
<name>A0AAQ4FEK8_AMBAM</name>
<gene>
    <name evidence="2" type="ORF">V5799_007921</name>
</gene>
<feature type="region of interest" description="Disordered" evidence="1">
    <location>
        <begin position="88"/>
        <end position="113"/>
    </location>
</feature>
<accession>A0AAQ4FEK8</accession>
<organism evidence="2 3">
    <name type="scientific">Amblyomma americanum</name>
    <name type="common">Lone star tick</name>
    <dbReference type="NCBI Taxonomy" id="6943"/>
    <lineage>
        <taxon>Eukaryota</taxon>
        <taxon>Metazoa</taxon>
        <taxon>Ecdysozoa</taxon>
        <taxon>Arthropoda</taxon>
        <taxon>Chelicerata</taxon>
        <taxon>Arachnida</taxon>
        <taxon>Acari</taxon>
        <taxon>Parasitiformes</taxon>
        <taxon>Ixodida</taxon>
        <taxon>Ixodoidea</taxon>
        <taxon>Ixodidae</taxon>
        <taxon>Amblyomminae</taxon>
        <taxon>Amblyomma</taxon>
    </lineage>
</organism>
<proteinExistence type="predicted"/>
<dbReference type="AlphaFoldDB" id="A0AAQ4FEK8"/>
<reference evidence="2 3" key="1">
    <citation type="journal article" date="2023" name="Arcadia Sci">
        <title>De novo assembly of a long-read Amblyomma americanum tick genome.</title>
        <authorList>
            <person name="Chou S."/>
            <person name="Poskanzer K.E."/>
            <person name="Rollins M."/>
            <person name="Thuy-Boun P.S."/>
        </authorList>
    </citation>
    <scope>NUCLEOTIDE SEQUENCE [LARGE SCALE GENOMIC DNA]</scope>
    <source>
        <strain evidence="2">F_SG_1</strain>
        <tissue evidence="2">Salivary glands</tissue>
    </source>
</reference>
<evidence type="ECO:0008006" key="4">
    <source>
        <dbReference type="Google" id="ProtNLM"/>
    </source>
</evidence>
<feature type="compositionally biased region" description="Acidic residues" evidence="1">
    <location>
        <begin position="96"/>
        <end position="105"/>
    </location>
</feature>
<comment type="caution">
    <text evidence="2">The sequence shown here is derived from an EMBL/GenBank/DDBJ whole genome shotgun (WGS) entry which is preliminary data.</text>
</comment>
<sequence length="167" mass="18574">MQISLLDAVHFIAVAWERAYPATIANCYAKCGIFKSTVATTSQVPDPIPVDVWNQLDVDCSADDFVTADDDLVTCGLRTVEHIVEDVSSQPGISNSDEEEDECQNGDDQPPSAAETMHALNILRHAVTSETMRENTTAQFFSFENSLLTDFTEKKTQKDMCDFFPRK</sequence>
<dbReference type="EMBL" id="JARKHS020003297">
    <property type="protein sequence ID" value="KAK8785714.1"/>
    <property type="molecule type" value="Genomic_DNA"/>
</dbReference>
<dbReference type="Proteomes" id="UP001321473">
    <property type="component" value="Unassembled WGS sequence"/>
</dbReference>
<evidence type="ECO:0000313" key="3">
    <source>
        <dbReference type="Proteomes" id="UP001321473"/>
    </source>
</evidence>
<protein>
    <recommendedName>
        <fullName evidence="4">Tick transposon</fullName>
    </recommendedName>
</protein>
<keyword evidence="3" id="KW-1185">Reference proteome</keyword>